<dbReference type="Proteomes" id="UP000789739">
    <property type="component" value="Unassembled WGS sequence"/>
</dbReference>
<accession>A0A9N8WD87</accession>
<evidence type="ECO:0000256" key="8">
    <source>
        <dbReference type="SAM" id="MobiDB-lite"/>
    </source>
</evidence>
<name>A0A9N8WD87_9GLOM</name>
<dbReference type="GO" id="GO:0003723">
    <property type="term" value="F:RNA binding"/>
    <property type="evidence" value="ECO:0007669"/>
    <property type="project" value="UniProtKB-UniRule"/>
</dbReference>
<evidence type="ECO:0000256" key="6">
    <source>
        <dbReference type="RuleBase" id="RU000492"/>
    </source>
</evidence>
<evidence type="ECO:0000259" key="9">
    <source>
        <dbReference type="PROSITE" id="PS51192"/>
    </source>
</evidence>
<dbReference type="InterPro" id="IPR000629">
    <property type="entry name" value="RNA-helicase_DEAD-box_CS"/>
</dbReference>
<protein>
    <recommendedName>
        <fullName evidence="7">ATP-dependent RNA helicase</fullName>
        <ecNumber evidence="7">3.6.4.13</ecNumber>
    </recommendedName>
</protein>
<feature type="domain" description="Helicase C-terminal" evidence="10">
    <location>
        <begin position="360"/>
        <end position="528"/>
    </location>
</feature>
<evidence type="ECO:0000256" key="4">
    <source>
        <dbReference type="ARBA" id="ARBA00022840"/>
    </source>
</evidence>
<keyword evidence="12" id="KW-1185">Reference proteome</keyword>
<dbReference type="PROSITE" id="PS51194">
    <property type="entry name" value="HELICASE_CTER"/>
    <property type="match status" value="1"/>
</dbReference>
<dbReference type="GO" id="GO:0016787">
    <property type="term" value="F:hydrolase activity"/>
    <property type="evidence" value="ECO:0007669"/>
    <property type="project" value="UniProtKB-KW"/>
</dbReference>
<keyword evidence="4 6" id="KW-0067">ATP-binding</keyword>
<dbReference type="Pfam" id="PF00271">
    <property type="entry name" value="Helicase_C"/>
    <property type="match status" value="1"/>
</dbReference>
<dbReference type="Gene3D" id="3.40.50.300">
    <property type="entry name" value="P-loop containing nucleotide triphosphate hydrolases"/>
    <property type="match status" value="2"/>
</dbReference>
<comment type="domain">
    <text evidence="7">The Q motif is unique to and characteristic of the DEAD box family of RNA helicases and controls ATP binding and hydrolysis.</text>
</comment>
<feature type="region of interest" description="Disordered" evidence="8">
    <location>
        <begin position="1"/>
        <end position="25"/>
    </location>
</feature>
<keyword evidence="3 6" id="KW-0347">Helicase</keyword>
<evidence type="ECO:0000313" key="11">
    <source>
        <dbReference type="EMBL" id="CAG8478998.1"/>
    </source>
</evidence>
<evidence type="ECO:0000256" key="1">
    <source>
        <dbReference type="ARBA" id="ARBA00022741"/>
    </source>
</evidence>
<dbReference type="OrthoDB" id="3370at2759"/>
<keyword evidence="2 6" id="KW-0378">Hydrolase</keyword>
<evidence type="ECO:0000256" key="5">
    <source>
        <dbReference type="ARBA" id="ARBA00022884"/>
    </source>
</evidence>
<dbReference type="PROSITE" id="PS51192">
    <property type="entry name" value="HELICASE_ATP_BIND_1"/>
    <property type="match status" value="1"/>
</dbReference>
<dbReference type="InterPro" id="IPR027417">
    <property type="entry name" value="P-loop_NTPase"/>
</dbReference>
<dbReference type="GO" id="GO:0003724">
    <property type="term" value="F:RNA helicase activity"/>
    <property type="evidence" value="ECO:0007669"/>
    <property type="project" value="UniProtKB-EC"/>
</dbReference>
<feature type="domain" description="Helicase ATP-binding" evidence="9">
    <location>
        <begin position="115"/>
        <end position="343"/>
    </location>
</feature>
<dbReference type="CDD" id="cd18787">
    <property type="entry name" value="SF2_C_DEAD"/>
    <property type="match status" value="1"/>
</dbReference>
<dbReference type="SMART" id="SM00487">
    <property type="entry name" value="DEXDc"/>
    <property type="match status" value="1"/>
</dbReference>
<evidence type="ECO:0000256" key="7">
    <source>
        <dbReference type="RuleBase" id="RU365068"/>
    </source>
</evidence>
<keyword evidence="5 7" id="KW-0694">RNA-binding</keyword>
<dbReference type="InterPro" id="IPR014001">
    <property type="entry name" value="Helicase_ATP-bd"/>
</dbReference>
<dbReference type="Pfam" id="PF00270">
    <property type="entry name" value="DEAD"/>
    <property type="match status" value="1"/>
</dbReference>
<dbReference type="EC" id="3.6.4.13" evidence="7"/>
<feature type="compositionally biased region" description="Polar residues" evidence="8">
    <location>
        <begin position="8"/>
        <end position="25"/>
    </location>
</feature>
<comment type="function">
    <text evidence="7">RNA helicase.</text>
</comment>
<reference evidence="11" key="1">
    <citation type="submission" date="2021-06" db="EMBL/GenBank/DDBJ databases">
        <authorList>
            <person name="Kallberg Y."/>
            <person name="Tangrot J."/>
            <person name="Rosling A."/>
        </authorList>
    </citation>
    <scope>NUCLEOTIDE SEQUENCE</scope>
    <source>
        <strain evidence="11">BR232B</strain>
    </source>
</reference>
<gene>
    <name evidence="11" type="ORF">PBRASI_LOCUS1475</name>
</gene>
<evidence type="ECO:0000259" key="10">
    <source>
        <dbReference type="PROSITE" id="PS51194"/>
    </source>
</evidence>
<organism evidence="11 12">
    <name type="scientific">Paraglomus brasilianum</name>
    <dbReference type="NCBI Taxonomy" id="144538"/>
    <lineage>
        <taxon>Eukaryota</taxon>
        <taxon>Fungi</taxon>
        <taxon>Fungi incertae sedis</taxon>
        <taxon>Mucoromycota</taxon>
        <taxon>Glomeromycotina</taxon>
        <taxon>Glomeromycetes</taxon>
        <taxon>Paraglomerales</taxon>
        <taxon>Paraglomeraceae</taxon>
        <taxon>Paraglomus</taxon>
    </lineage>
</organism>
<dbReference type="PROSITE" id="PS00039">
    <property type="entry name" value="DEAD_ATP_HELICASE"/>
    <property type="match status" value="1"/>
</dbReference>
<evidence type="ECO:0000313" key="12">
    <source>
        <dbReference type="Proteomes" id="UP000789739"/>
    </source>
</evidence>
<comment type="caution">
    <text evidence="11">The sequence shown here is derived from an EMBL/GenBank/DDBJ whole genome shotgun (WGS) entry which is preliminary data.</text>
</comment>
<evidence type="ECO:0000256" key="2">
    <source>
        <dbReference type="ARBA" id="ARBA00022801"/>
    </source>
</evidence>
<evidence type="ECO:0000256" key="3">
    <source>
        <dbReference type="ARBA" id="ARBA00022806"/>
    </source>
</evidence>
<comment type="catalytic activity">
    <reaction evidence="7">
        <text>ATP + H2O = ADP + phosphate + H(+)</text>
        <dbReference type="Rhea" id="RHEA:13065"/>
        <dbReference type="ChEBI" id="CHEBI:15377"/>
        <dbReference type="ChEBI" id="CHEBI:15378"/>
        <dbReference type="ChEBI" id="CHEBI:30616"/>
        <dbReference type="ChEBI" id="CHEBI:43474"/>
        <dbReference type="ChEBI" id="CHEBI:456216"/>
        <dbReference type="EC" id="3.6.4.13"/>
    </reaction>
</comment>
<dbReference type="SMART" id="SM00490">
    <property type="entry name" value="HELICc"/>
    <property type="match status" value="1"/>
</dbReference>
<keyword evidence="1 6" id="KW-0547">Nucleotide-binding</keyword>
<dbReference type="PANTHER" id="PTHR24031">
    <property type="entry name" value="RNA HELICASE"/>
    <property type="match status" value="1"/>
</dbReference>
<dbReference type="InterPro" id="IPR001650">
    <property type="entry name" value="Helicase_C-like"/>
</dbReference>
<sequence>TVPEEPITDTSEPLQPSSEPSTSLASAQPLQAFPKFVPRVLSQQAKLQLKKLGLPAWLANPIIVDPSKSETIDKINVKLSQSTLDNCQTLGITEFFAVQTAVLPLLLKDKTHSLYSSHGQFGDICISAPTGSGKTLAYVIPIVEILSTRVVCRLRALIVLPTRDLVAQVKENFDAFCKGTDLKVGVMTGQTSFANEQSQIVDNSEDILIGGSSKVDILIATPGRLIDHINSTPNFTLQHLRFLVVDEADRLLNQSYQDWLSTVLKALKPKKEAREHSMSDVGSNGFPIHDAVSPAWVSTVFHIPVTDVSISKTSSLQKLLFSATLTRNPAKIASLQLQNPRYVAVQGAPSDDVRYTLPSTLKEYMIVIESSQKPLIVLHIIHNLKIKSALCFTKSVESAHRLALLIQFFEKIHRPEGKFTASEYSSDLSQQERTNILKRFKDGELKLLIASDLIARGMDLDSVDVVINYDVPVYMKKYVHRVGRTARAGREGIAYSIVETQEARYFKEMLSRAGHLKDVKKLSIKSSKLEPMMSSYAESLDALKEHMTNARHPH</sequence>
<dbReference type="EMBL" id="CAJVPI010000095">
    <property type="protein sequence ID" value="CAG8478998.1"/>
    <property type="molecule type" value="Genomic_DNA"/>
</dbReference>
<dbReference type="AlphaFoldDB" id="A0A9N8WD87"/>
<dbReference type="InterPro" id="IPR011545">
    <property type="entry name" value="DEAD/DEAH_box_helicase_dom"/>
</dbReference>
<comment type="similarity">
    <text evidence="6">Belongs to the DEAD box helicase family.</text>
</comment>
<dbReference type="CDD" id="cd17956">
    <property type="entry name" value="DEADc_DDX51"/>
    <property type="match status" value="1"/>
</dbReference>
<dbReference type="SUPFAM" id="SSF52540">
    <property type="entry name" value="P-loop containing nucleoside triphosphate hydrolases"/>
    <property type="match status" value="1"/>
</dbReference>
<dbReference type="GO" id="GO:0005524">
    <property type="term" value="F:ATP binding"/>
    <property type="evidence" value="ECO:0007669"/>
    <property type="project" value="UniProtKB-UniRule"/>
</dbReference>
<feature type="non-terminal residue" evidence="11">
    <location>
        <position position="554"/>
    </location>
</feature>
<proteinExistence type="inferred from homology"/>